<reference evidence="9" key="1">
    <citation type="submission" date="2021-02" db="EMBL/GenBank/DDBJ databases">
        <authorList>
            <person name="Nowell W R."/>
        </authorList>
    </citation>
    <scope>NUCLEOTIDE SEQUENCE</scope>
</reference>
<dbReference type="SUPFAM" id="SSF103506">
    <property type="entry name" value="Mitochondrial carrier"/>
    <property type="match status" value="1"/>
</dbReference>
<keyword evidence="6 7" id="KW-0472">Membrane</keyword>
<evidence type="ECO:0000256" key="7">
    <source>
        <dbReference type="PROSITE-ProRule" id="PRU00282"/>
    </source>
</evidence>
<dbReference type="AlphaFoldDB" id="A0A813VPR2"/>
<feature type="repeat" description="Solcar" evidence="7">
    <location>
        <begin position="117"/>
        <end position="203"/>
    </location>
</feature>
<protein>
    <recommendedName>
        <fullName evidence="11">Mitochondrial thiamine pyrophosphate carrier</fullName>
    </recommendedName>
</protein>
<dbReference type="PANTHER" id="PTHR24089">
    <property type="entry name" value="SOLUTE CARRIER FAMILY 25"/>
    <property type="match status" value="1"/>
</dbReference>
<evidence type="ECO:0000313" key="9">
    <source>
        <dbReference type="EMBL" id="CAF0841703.1"/>
    </source>
</evidence>
<name>A0A813VPR2_9BILA</name>
<dbReference type="InterPro" id="IPR023395">
    <property type="entry name" value="MCP_dom_sf"/>
</dbReference>
<accession>A0A813VPR2</accession>
<proteinExistence type="inferred from homology"/>
<organism evidence="9 10">
    <name type="scientific">Adineta steineri</name>
    <dbReference type="NCBI Taxonomy" id="433720"/>
    <lineage>
        <taxon>Eukaryota</taxon>
        <taxon>Metazoa</taxon>
        <taxon>Spiralia</taxon>
        <taxon>Gnathifera</taxon>
        <taxon>Rotifera</taxon>
        <taxon>Eurotatoria</taxon>
        <taxon>Bdelloidea</taxon>
        <taxon>Adinetida</taxon>
        <taxon>Adinetidae</taxon>
        <taxon>Adineta</taxon>
    </lineage>
</organism>
<evidence type="ECO:0000256" key="3">
    <source>
        <dbReference type="ARBA" id="ARBA00022448"/>
    </source>
</evidence>
<evidence type="ECO:0000256" key="6">
    <source>
        <dbReference type="ARBA" id="ARBA00023136"/>
    </source>
</evidence>
<dbReference type="GO" id="GO:0055085">
    <property type="term" value="P:transmembrane transport"/>
    <property type="evidence" value="ECO:0007669"/>
    <property type="project" value="InterPro"/>
</dbReference>
<dbReference type="Gene3D" id="1.50.40.10">
    <property type="entry name" value="Mitochondrial carrier domain"/>
    <property type="match status" value="1"/>
</dbReference>
<evidence type="ECO:0000256" key="4">
    <source>
        <dbReference type="ARBA" id="ARBA00022692"/>
    </source>
</evidence>
<keyword evidence="4 7" id="KW-0812">Transmembrane</keyword>
<comment type="caution">
    <text evidence="9">The sequence shown here is derived from an EMBL/GenBank/DDBJ whole genome shotgun (WGS) entry which is preliminary data.</text>
</comment>
<evidence type="ECO:0000256" key="8">
    <source>
        <dbReference type="RuleBase" id="RU000488"/>
    </source>
</evidence>
<dbReference type="InterPro" id="IPR018108">
    <property type="entry name" value="MCP_transmembrane"/>
</dbReference>
<gene>
    <name evidence="9" type="ORF">IZO911_LOCUS9098</name>
</gene>
<sequence>MVGYDPDKKNLTSSQILIASTGSGFVARFLLQPIDVIKIRLQLQIEPIRRQTGSKYHSLLQSIRLIHHEEGIRAFWKGHVAAQFLSISFTAAQMYSFEKVTQQMGELFPSTTSSPTAKVITHFIAGSIAASVGVLSCQPADVLRTRFVGQGEPKIYKSYIQAINLVWTHEGVRGFYRGSIPAIILYAPVSALTFGFYEFFNRTWDRLPLEHFHSVKHAFNGGLAGLLARLIVYPFDLTKKRLEVVNFEEARSKFGQTRIYSGMMNCFSEIFRHEGFTGLYKGIAPTLKYILINSFETAALNLQSESFFRGTYYEILTILNAFITISTMHVDNMDNQCVCQLIDGDMIPSILNTMISLAQSISEQNINTLFNQMKTHFPE</sequence>
<dbReference type="EMBL" id="CAJNOE010000063">
    <property type="protein sequence ID" value="CAF0841703.1"/>
    <property type="molecule type" value="Genomic_DNA"/>
</dbReference>
<dbReference type="GO" id="GO:0016020">
    <property type="term" value="C:membrane"/>
    <property type="evidence" value="ECO:0007669"/>
    <property type="project" value="UniProtKB-SubCell"/>
</dbReference>
<dbReference type="PRINTS" id="PR00926">
    <property type="entry name" value="MITOCARRIER"/>
</dbReference>
<evidence type="ECO:0000313" key="10">
    <source>
        <dbReference type="Proteomes" id="UP000663860"/>
    </source>
</evidence>
<evidence type="ECO:0000256" key="2">
    <source>
        <dbReference type="ARBA" id="ARBA00006375"/>
    </source>
</evidence>
<comment type="similarity">
    <text evidence="2 8">Belongs to the mitochondrial carrier (TC 2.A.29) family.</text>
</comment>
<evidence type="ECO:0000256" key="1">
    <source>
        <dbReference type="ARBA" id="ARBA00004141"/>
    </source>
</evidence>
<dbReference type="PROSITE" id="PS50920">
    <property type="entry name" value="SOLCAR"/>
    <property type="match status" value="3"/>
</dbReference>
<feature type="repeat" description="Solcar" evidence="7">
    <location>
        <begin position="11"/>
        <end position="103"/>
    </location>
</feature>
<dbReference type="Proteomes" id="UP000663860">
    <property type="component" value="Unassembled WGS sequence"/>
</dbReference>
<evidence type="ECO:0000256" key="5">
    <source>
        <dbReference type="ARBA" id="ARBA00022737"/>
    </source>
</evidence>
<dbReference type="Pfam" id="PF00153">
    <property type="entry name" value="Mito_carr"/>
    <property type="match status" value="3"/>
</dbReference>
<comment type="subcellular location">
    <subcellularLocation>
        <location evidence="1">Membrane</location>
        <topology evidence="1">Multi-pass membrane protein</topology>
    </subcellularLocation>
</comment>
<keyword evidence="5" id="KW-0677">Repeat</keyword>
<keyword evidence="3 8" id="KW-0813">Transport</keyword>
<feature type="repeat" description="Solcar" evidence="7">
    <location>
        <begin position="212"/>
        <end position="307"/>
    </location>
</feature>
<evidence type="ECO:0008006" key="11">
    <source>
        <dbReference type="Google" id="ProtNLM"/>
    </source>
</evidence>
<dbReference type="InterPro" id="IPR002067">
    <property type="entry name" value="MCP"/>
</dbReference>